<comment type="caution">
    <text evidence="1">The sequence shown here is derived from an EMBL/GenBank/DDBJ whole genome shotgun (WGS) entry which is preliminary data.</text>
</comment>
<evidence type="ECO:0000313" key="1">
    <source>
        <dbReference type="EMBL" id="GEA34485.1"/>
    </source>
</evidence>
<gene>
    <name evidence="1" type="ORF">Ccl03g_01980</name>
</gene>
<proteinExistence type="predicted"/>
<reference evidence="1 2" key="1">
    <citation type="submission" date="2019-06" db="EMBL/GenBank/DDBJ databases">
        <title>Draft genome sequence of [Clostridium] clostridioforme NBRC 113352.</title>
        <authorList>
            <person name="Miura T."/>
            <person name="Furukawa M."/>
            <person name="Shimamura M."/>
            <person name="Ohyama Y."/>
            <person name="Yamazoe A."/>
            <person name="Kawasaki H."/>
        </authorList>
    </citation>
    <scope>NUCLEOTIDE SEQUENCE [LARGE SCALE GENOMIC DNA]</scope>
    <source>
        <strain evidence="1 2">NBRC 113352</strain>
    </source>
</reference>
<evidence type="ECO:0000313" key="2">
    <source>
        <dbReference type="Proteomes" id="UP000315200"/>
    </source>
</evidence>
<accession>A0A829VW03</accession>
<protein>
    <submittedName>
        <fullName evidence="1">Uncharacterized protein</fullName>
    </submittedName>
</protein>
<dbReference type="AlphaFoldDB" id="A0A829VW03"/>
<dbReference type="EMBL" id="BJLB01000001">
    <property type="protein sequence ID" value="GEA34485.1"/>
    <property type="molecule type" value="Genomic_DNA"/>
</dbReference>
<dbReference type="Proteomes" id="UP000315200">
    <property type="component" value="Unassembled WGS sequence"/>
</dbReference>
<sequence length="56" mass="6529">MAEYVDNEFEVIGRNGDYQAATNFLLSEKKFNFGNGQDRYEKLHGPYSQCDYREAV</sequence>
<organism evidence="1 2">
    <name type="scientific">Enterocloster clostridioformis</name>
    <dbReference type="NCBI Taxonomy" id="1531"/>
    <lineage>
        <taxon>Bacteria</taxon>
        <taxon>Bacillati</taxon>
        <taxon>Bacillota</taxon>
        <taxon>Clostridia</taxon>
        <taxon>Lachnospirales</taxon>
        <taxon>Lachnospiraceae</taxon>
        <taxon>Enterocloster</taxon>
    </lineage>
</organism>
<name>A0A829VW03_9FIRM</name>